<evidence type="ECO:0000259" key="2">
    <source>
        <dbReference type="PROSITE" id="PS50930"/>
    </source>
</evidence>
<name>A0A2W7NPG6_9BACT</name>
<dbReference type="AlphaFoldDB" id="A0A2W7NPG6"/>
<gene>
    <name evidence="3" type="ORF">LX69_02224</name>
</gene>
<dbReference type="PROSITE" id="PS50930">
    <property type="entry name" value="HTH_LYTTR"/>
    <property type="match status" value="1"/>
</dbReference>
<evidence type="ECO:0000313" key="4">
    <source>
        <dbReference type="Proteomes" id="UP000249239"/>
    </source>
</evidence>
<dbReference type="Proteomes" id="UP000249239">
    <property type="component" value="Unassembled WGS sequence"/>
</dbReference>
<comment type="caution">
    <text evidence="3">The sequence shown here is derived from an EMBL/GenBank/DDBJ whole genome shotgun (WGS) entry which is preliminary data.</text>
</comment>
<dbReference type="EMBL" id="QKZK01000017">
    <property type="protein sequence ID" value="PZX15136.1"/>
    <property type="molecule type" value="Genomic_DNA"/>
</dbReference>
<feature type="transmembrane region" description="Helical" evidence="1">
    <location>
        <begin position="93"/>
        <end position="110"/>
    </location>
</feature>
<dbReference type="SMART" id="SM00850">
    <property type="entry name" value="LytTR"/>
    <property type="match status" value="1"/>
</dbReference>
<dbReference type="Pfam" id="PF04397">
    <property type="entry name" value="LytTR"/>
    <property type="match status" value="1"/>
</dbReference>
<keyword evidence="1" id="KW-0812">Transmembrane</keyword>
<protein>
    <submittedName>
        <fullName evidence="3">LytTr DNA-binding domain-containing protein</fullName>
    </submittedName>
</protein>
<keyword evidence="1" id="KW-0472">Membrane</keyword>
<feature type="domain" description="HTH LytTR-type" evidence="2">
    <location>
        <begin position="209"/>
        <end position="281"/>
    </location>
</feature>
<accession>A0A2W7NPG6</accession>
<feature type="transmembrane region" description="Helical" evidence="1">
    <location>
        <begin position="20"/>
        <end position="40"/>
    </location>
</feature>
<feature type="transmembrane region" description="Helical" evidence="1">
    <location>
        <begin position="52"/>
        <end position="73"/>
    </location>
</feature>
<dbReference type="OrthoDB" id="1118393at2"/>
<feature type="transmembrane region" description="Helical" evidence="1">
    <location>
        <begin position="122"/>
        <end position="141"/>
    </location>
</feature>
<organism evidence="3 4">
    <name type="scientific">Breznakibacter xylanolyticus</name>
    <dbReference type="NCBI Taxonomy" id="990"/>
    <lineage>
        <taxon>Bacteria</taxon>
        <taxon>Pseudomonadati</taxon>
        <taxon>Bacteroidota</taxon>
        <taxon>Bacteroidia</taxon>
        <taxon>Marinilabiliales</taxon>
        <taxon>Marinilabiliaceae</taxon>
        <taxon>Breznakibacter</taxon>
    </lineage>
</organism>
<proteinExistence type="predicted"/>
<dbReference type="GO" id="GO:0003677">
    <property type="term" value="F:DNA binding"/>
    <property type="evidence" value="ECO:0007669"/>
    <property type="project" value="UniProtKB-KW"/>
</dbReference>
<evidence type="ECO:0000256" key="1">
    <source>
        <dbReference type="SAM" id="Phobius"/>
    </source>
</evidence>
<sequence length="281" mass="33416">MTMPLNIFKKSYPFNDDLKFNTRLIFFITIGVFLFMWLFQPFDIGLLSVRERYYLMVGFAVITFFTLVLNLLYIPSLLPKLFASSKWNIQREIFYDLWILFTILMGYFFYTRWLGVMGFDFYTVIKLVLMAAIPLTVLIIFNHQKMLRTHLKMADEFNKKLRDNKQSTDPMIHFKSDYQKDSLSIRVSTLVLIRSANNYIEVFWMDGSTLKNQMVRCSMTLAEMVVKEFKTIYKCHRSYIVNVRFIDRIEGNSLGYKVFCEMLSFPVPVSKNMVDKLRELI</sequence>
<keyword evidence="3" id="KW-0238">DNA-binding</keyword>
<evidence type="ECO:0000313" key="3">
    <source>
        <dbReference type="EMBL" id="PZX15136.1"/>
    </source>
</evidence>
<reference evidence="3 4" key="1">
    <citation type="submission" date="2018-06" db="EMBL/GenBank/DDBJ databases">
        <title>Genomic Encyclopedia of Archaeal and Bacterial Type Strains, Phase II (KMG-II): from individual species to whole genera.</title>
        <authorList>
            <person name="Goeker M."/>
        </authorList>
    </citation>
    <scope>NUCLEOTIDE SEQUENCE [LARGE SCALE GENOMIC DNA]</scope>
    <source>
        <strain evidence="3 4">DSM 6779</strain>
    </source>
</reference>
<dbReference type="InterPro" id="IPR007492">
    <property type="entry name" value="LytTR_DNA-bd_dom"/>
</dbReference>
<keyword evidence="1" id="KW-1133">Transmembrane helix</keyword>
<dbReference type="Gene3D" id="2.40.50.1020">
    <property type="entry name" value="LytTr DNA-binding domain"/>
    <property type="match status" value="1"/>
</dbReference>
<keyword evidence="4" id="KW-1185">Reference proteome</keyword>